<accession>A0A8J9X4B0</accession>
<protein>
    <submittedName>
        <fullName evidence="3">Uncharacterized protein</fullName>
    </submittedName>
</protein>
<keyword evidence="2" id="KW-0812">Transmembrane</keyword>
<name>A0A8J9X4B0_PHATR</name>
<keyword evidence="2" id="KW-1133">Transmembrane helix</keyword>
<sequence>MAPFLRFLCSSRQQQRFLVKTLLVSKSYCSRSTNNNWCKSAATSSWISSKSSDSASLAISTASATTPPTAEPSLASDPVLSESTSSSSFVPSLSSWGWTVSSTSPTSYVIAVCLAGVASLALATRIALIDGTGTTTFCERATTARSVPQQPEDHERKDSYIPTSESKQDVDTAMLSSYPNDSREHFILENIAPQAEGTDEEISDQTSQTRSATPLPPNPLADGFSSQTVDELVNEWLQDPSINIRALPDALERQVYRSTVQLTLNAVYRSLASLHGKALLGHELRLRKTSDRSPFEFLSRSHHSTHTIEESVLGQVADRLLQNKAINRPLIPDMVERQLYVNCLKLIFRVLDLLAASLNLTICGHDVFVGLEPAKHQGGAILQDSLNRTTSSLTKLDPEVLREFARQAGVREALSNQSWWQRFWYASQKELLAQLHGSLYGLVLGIVDDILANTSLRLLSENVQVDICQTSEPASPYIPSGGAVVEENLNRANTTGRFLAAFTTGVGVGLATMAALGIGGGGRR</sequence>
<dbReference type="AlphaFoldDB" id="A0A8J9X4B0"/>
<gene>
    <name evidence="3" type="ORF">PTTT1_LOCUS33594</name>
</gene>
<dbReference type="EMBL" id="OU594965">
    <property type="protein sequence ID" value="CAG9286832.1"/>
    <property type="molecule type" value="Genomic_DNA"/>
</dbReference>
<proteinExistence type="predicted"/>
<feature type="region of interest" description="Disordered" evidence="1">
    <location>
        <begin position="141"/>
        <end position="170"/>
    </location>
</feature>
<keyword evidence="2" id="KW-0472">Membrane</keyword>
<organism evidence="3">
    <name type="scientific">Phaeodactylum tricornutum</name>
    <name type="common">Diatom</name>
    <dbReference type="NCBI Taxonomy" id="2850"/>
    <lineage>
        <taxon>Eukaryota</taxon>
        <taxon>Sar</taxon>
        <taxon>Stramenopiles</taxon>
        <taxon>Ochrophyta</taxon>
        <taxon>Bacillariophyta</taxon>
        <taxon>Bacillariophyceae</taxon>
        <taxon>Bacillariophycidae</taxon>
        <taxon>Naviculales</taxon>
        <taxon>Phaeodactylaceae</taxon>
        <taxon>Phaeodactylum</taxon>
    </lineage>
</organism>
<evidence type="ECO:0000256" key="1">
    <source>
        <dbReference type="SAM" id="MobiDB-lite"/>
    </source>
</evidence>
<feature type="transmembrane region" description="Helical" evidence="2">
    <location>
        <begin position="498"/>
        <end position="518"/>
    </location>
</feature>
<feature type="region of interest" description="Disordered" evidence="1">
    <location>
        <begin position="192"/>
        <end position="225"/>
    </location>
</feature>
<evidence type="ECO:0000313" key="3">
    <source>
        <dbReference type="EMBL" id="CAG9286832.1"/>
    </source>
</evidence>
<evidence type="ECO:0000256" key="2">
    <source>
        <dbReference type="SAM" id="Phobius"/>
    </source>
</evidence>
<dbReference type="Proteomes" id="UP000836788">
    <property type="component" value="Chromosome 24"/>
</dbReference>
<reference evidence="3" key="1">
    <citation type="submission" date="2022-02" db="EMBL/GenBank/DDBJ databases">
        <authorList>
            <person name="Giguere J D."/>
        </authorList>
    </citation>
    <scope>NUCLEOTIDE SEQUENCE</scope>
    <source>
        <strain evidence="3">CCAP 1055/1</strain>
    </source>
</reference>